<comment type="similarity">
    <text evidence="3">Belongs to the peptidase C56 family. HSP31-like subfamily.</text>
</comment>
<dbReference type="InterPro" id="IPR002818">
    <property type="entry name" value="DJ-1/PfpI"/>
</dbReference>
<dbReference type="EMBL" id="RCUX01000001">
    <property type="protein sequence ID" value="RLP77844.1"/>
    <property type="molecule type" value="Genomic_DNA"/>
</dbReference>
<gene>
    <name evidence="5" type="ORF">D9V32_00460</name>
</gene>
<sequence>MTNFLMVVTGAHALTLATGSSHPTGFWAEELIELHRGLTAAGHTVHFATPGGVRPPVDPGSLDLNTAEGRAFQAYLDDISEELSAPLVLAEVSLDDYAGVLLPGGHGPMADLAFDGDLGRLLVEAVDTERLVAVLCHGPAGLLSAIRTDGSFAFAGRNLTVFTDLEESQGGLGEASPYLVESRLRALGARVSAGAPWSSTVVVDGNLVSGQNPQSSVETAARVVAELATR</sequence>
<proteinExistence type="inferred from homology"/>
<dbReference type="PANTHER" id="PTHR48094:SF11">
    <property type="entry name" value="GLUTATHIONE-INDEPENDENT GLYOXALASE HSP31-RELATED"/>
    <property type="match status" value="1"/>
</dbReference>
<evidence type="ECO:0000256" key="1">
    <source>
        <dbReference type="ARBA" id="ARBA00023016"/>
    </source>
</evidence>
<organism evidence="5 6">
    <name type="scientific">Mycetocola tolaasinivorans</name>
    <dbReference type="NCBI Taxonomy" id="76635"/>
    <lineage>
        <taxon>Bacteria</taxon>
        <taxon>Bacillati</taxon>
        <taxon>Actinomycetota</taxon>
        <taxon>Actinomycetes</taxon>
        <taxon>Micrococcales</taxon>
        <taxon>Microbacteriaceae</taxon>
        <taxon>Mycetocola</taxon>
    </lineage>
</organism>
<protein>
    <submittedName>
        <fullName evidence="5">Type 1 glutamine amidotransferase domain-containing protein</fullName>
    </submittedName>
</protein>
<dbReference type="GO" id="GO:0019172">
    <property type="term" value="F:glyoxalase III activity"/>
    <property type="evidence" value="ECO:0007669"/>
    <property type="project" value="TreeGrafter"/>
</dbReference>
<feature type="domain" description="DJ-1/PfpI" evidence="4">
    <location>
        <begin position="29"/>
        <end position="225"/>
    </location>
</feature>
<dbReference type="GO" id="GO:0005737">
    <property type="term" value="C:cytoplasm"/>
    <property type="evidence" value="ECO:0007669"/>
    <property type="project" value="TreeGrafter"/>
</dbReference>
<comment type="caution">
    <text evidence="5">The sequence shown here is derived from an EMBL/GenBank/DDBJ whole genome shotgun (WGS) entry which is preliminary data.</text>
</comment>
<keyword evidence="5" id="KW-0808">Transferase</keyword>
<dbReference type="PANTHER" id="PTHR48094">
    <property type="entry name" value="PROTEIN/NUCLEIC ACID DEGLYCASE DJ-1-RELATED"/>
    <property type="match status" value="1"/>
</dbReference>
<dbReference type="InterPro" id="IPR050325">
    <property type="entry name" value="Prot/Nucl_acid_deglycase"/>
</dbReference>
<keyword evidence="2" id="KW-0456">Lyase</keyword>
<evidence type="ECO:0000256" key="2">
    <source>
        <dbReference type="ARBA" id="ARBA00023239"/>
    </source>
</evidence>
<dbReference type="OrthoDB" id="9792284at2"/>
<dbReference type="GO" id="GO:0016740">
    <property type="term" value="F:transferase activity"/>
    <property type="evidence" value="ECO:0007669"/>
    <property type="project" value="UniProtKB-KW"/>
</dbReference>
<dbReference type="RefSeq" id="WP_121646940.1">
    <property type="nucleotide sequence ID" value="NZ_RCUX01000001.1"/>
</dbReference>
<keyword evidence="5" id="KW-0315">Glutamine amidotransferase</keyword>
<name>A0A3L7ACY3_9MICO</name>
<dbReference type="InterPro" id="IPR029062">
    <property type="entry name" value="Class_I_gatase-like"/>
</dbReference>
<dbReference type="CDD" id="cd03141">
    <property type="entry name" value="GATase1_Hsp31_like"/>
    <property type="match status" value="1"/>
</dbReference>
<accession>A0A3L7ACY3</accession>
<evidence type="ECO:0000256" key="3">
    <source>
        <dbReference type="ARBA" id="ARBA00038493"/>
    </source>
</evidence>
<dbReference type="GO" id="GO:0019243">
    <property type="term" value="P:methylglyoxal catabolic process to D-lactate via S-lactoyl-glutathione"/>
    <property type="evidence" value="ECO:0007669"/>
    <property type="project" value="TreeGrafter"/>
</dbReference>
<keyword evidence="6" id="KW-1185">Reference proteome</keyword>
<dbReference type="AlphaFoldDB" id="A0A3L7ACY3"/>
<evidence type="ECO:0000259" key="4">
    <source>
        <dbReference type="Pfam" id="PF01965"/>
    </source>
</evidence>
<keyword evidence="1" id="KW-0346">Stress response</keyword>
<reference evidence="5 6" key="1">
    <citation type="submission" date="2018-10" db="EMBL/GenBank/DDBJ databases">
        <authorList>
            <person name="Li J."/>
        </authorList>
    </citation>
    <scope>NUCLEOTIDE SEQUENCE [LARGE SCALE GENOMIC DNA]</scope>
    <source>
        <strain evidence="5 6">IF 016277</strain>
    </source>
</reference>
<evidence type="ECO:0000313" key="6">
    <source>
        <dbReference type="Proteomes" id="UP000272503"/>
    </source>
</evidence>
<dbReference type="Pfam" id="PF01965">
    <property type="entry name" value="DJ-1_PfpI"/>
    <property type="match status" value="1"/>
</dbReference>
<evidence type="ECO:0000313" key="5">
    <source>
        <dbReference type="EMBL" id="RLP77844.1"/>
    </source>
</evidence>
<dbReference type="SUPFAM" id="SSF52317">
    <property type="entry name" value="Class I glutamine amidotransferase-like"/>
    <property type="match status" value="1"/>
</dbReference>
<dbReference type="Gene3D" id="3.40.50.880">
    <property type="match status" value="1"/>
</dbReference>
<dbReference type="Proteomes" id="UP000272503">
    <property type="component" value="Unassembled WGS sequence"/>
</dbReference>